<gene>
    <name evidence="2" type="ORF">K6Y31_13445</name>
</gene>
<evidence type="ECO:0000313" key="3">
    <source>
        <dbReference type="Proteomes" id="UP001201273"/>
    </source>
</evidence>
<comment type="caution">
    <text evidence="2">The sequence shown here is derived from an EMBL/GenBank/DDBJ whole genome shotgun (WGS) entry which is preliminary data.</text>
</comment>
<keyword evidence="1" id="KW-0812">Transmembrane</keyword>
<feature type="transmembrane region" description="Helical" evidence="1">
    <location>
        <begin position="20"/>
        <end position="53"/>
    </location>
</feature>
<feature type="transmembrane region" description="Helical" evidence="1">
    <location>
        <begin position="148"/>
        <end position="165"/>
    </location>
</feature>
<keyword evidence="1" id="KW-0472">Membrane</keyword>
<feature type="transmembrane region" description="Helical" evidence="1">
    <location>
        <begin position="177"/>
        <end position="195"/>
    </location>
</feature>
<protein>
    <recommendedName>
        <fullName evidence="4">Intracellular septation protein A</fullName>
    </recommendedName>
</protein>
<feature type="transmembrane region" description="Helical" evidence="1">
    <location>
        <begin position="65"/>
        <end position="86"/>
    </location>
</feature>
<proteinExistence type="predicted"/>
<keyword evidence="1" id="KW-1133">Transmembrane helix</keyword>
<sequence>MSNNQNPLAILKGLLLSRDAFLSMILPALLYLGVYHYAGLLYAVLVSGIYGIVISLTLKSLGPIALVFALFGLIELLIVTFTPAGWLVDVVFIQVLAGAVKSALVFLIFSLLGKPIPRLFAELGSPDLKEWEFSQTPRYQQIWQQASAIWIVVYSLKAALLWLAYPIEEATLATVKVVSGWPLHAGLLVVLVYFVQFQFGRAMQYQAQGQ</sequence>
<dbReference type="RefSeq" id="WP_233053475.1">
    <property type="nucleotide sequence ID" value="NZ_JAIMJA010000013.1"/>
</dbReference>
<evidence type="ECO:0000256" key="1">
    <source>
        <dbReference type="SAM" id="Phobius"/>
    </source>
</evidence>
<keyword evidence="3" id="KW-1185">Reference proteome</keyword>
<organism evidence="2 3">
    <name type="scientific">Motilimonas cestriensis</name>
    <dbReference type="NCBI Taxonomy" id="2742685"/>
    <lineage>
        <taxon>Bacteria</taxon>
        <taxon>Pseudomonadati</taxon>
        <taxon>Pseudomonadota</taxon>
        <taxon>Gammaproteobacteria</taxon>
        <taxon>Alteromonadales</taxon>
        <taxon>Alteromonadales genera incertae sedis</taxon>
        <taxon>Motilimonas</taxon>
    </lineage>
</organism>
<evidence type="ECO:0000313" key="2">
    <source>
        <dbReference type="EMBL" id="MCE2595811.1"/>
    </source>
</evidence>
<name>A0ABS8WDV2_9GAMM</name>
<dbReference type="Proteomes" id="UP001201273">
    <property type="component" value="Unassembled WGS sequence"/>
</dbReference>
<dbReference type="EMBL" id="JAIMJA010000013">
    <property type="protein sequence ID" value="MCE2595811.1"/>
    <property type="molecule type" value="Genomic_DNA"/>
</dbReference>
<feature type="transmembrane region" description="Helical" evidence="1">
    <location>
        <begin position="92"/>
        <end position="112"/>
    </location>
</feature>
<reference evidence="2 3" key="1">
    <citation type="journal article" date="2022" name="Environ. Microbiol. Rep.">
        <title>Eco-phylogenetic analyses reveal divergent evolution of vitamin B12 metabolism in the marine bacterial family 'Psychromonadaceae'.</title>
        <authorList>
            <person name="Jin X."/>
            <person name="Yang Y."/>
            <person name="Cao H."/>
            <person name="Gao B."/>
            <person name="Zhao Z."/>
        </authorList>
    </citation>
    <scope>NUCLEOTIDE SEQUENCE [LARGE SCALE GENOMIC DNA]</scope>
    <source>
        <strain evidence="2 3">MKS20</strain>
    </source>
</reference>
<accession>A0ABS8WDV2</accession>
<evidence type="ECO:0008006" key="4">
    <source>
        <dbReference type="Google" id="ProtNLM"/>
    </source>
</evidence>